<feature type="transmembrane region" description="Helical" evidence="1">
    <location>
        <begin position="52"/>
        <end position="72"/>
    </location>
</feature>
<evidence type="ECO:0000313" key="2">
    <source>
        <dbReference type="EMBL" id="OGZ43734.1"/>
    </source>
</evidence>
<feature type="transmembrane region" description="Helical" evidence="1">
    <location>
        <begin position="208"/>
        <end position="229"/>
    </location>
</feature>
<organism evidence="2 3">
    <name type="scientific">Candidatus Ryanbacteria bacterium RIFCSPHIGHO2_01_FULL_45_22</name>
    <dbReference type="NCBI Taxonomy" id="1802114"/>
    <lineage>
        <taxon>Bacteria</taxon>
        <taxon>Candidatus Ryaniibacteriota</taxon>
    </lineage>
</organism>
<protein>
    <submittedName>
        <fullName evidence="2">Uncharacterized protein</fullName>
    </submittedName>
</protein>
<feature type="transmembrane region" description="Helical" evidence="1">
    <location>
        <begin position="341"/>
        <end position="361"/>
    </location>
</feature>
<proteinExistence type="predicted"/>
<dbReference type="InterPro" id="IPR025291">
    <property type="entry name" value="DUF4153"/>
</dbReference>
<feature type="transmembrane region" description="Helical" evidence="1">
    <location>
        <begin position="168"/>
        <end position="188"/>
    </location>
</feature>
<dbReference type="AlphaFoldDB" id="A0A1G2G078"/>
<keyword evidence="1" id="KW-0472">Membrane</keyword>
<feature type="transmembrane region" description="Helical" evidence="1">
    <location>
        <begin position="281"/>
        <end position="308"/>
    </location>
</feature>
<dbReference type="Pfam" id="PF13687">
    <property type="entry name" value="DUF4153"/>
    <property type="match status" value="1"/>
</dbReference>
<dbReference type="STRING" id="1802114.A2719_01450"/>
<reference evidence="2 3" key="1">
    <citation type="journal article" date="2016" name="Nat. Commun.">
        <title>Thousands of microbial genomes shed light on interconnected biogeochemical processes in an aquifer system.</title>
        <authorList>
            <person name="Anantharaman K."/>
            <person name="Brown C.T."/>
            <person name="Hug L.A."/>
            <person name="Sharon I."/>
            <person name="Castelle C.J."/>
            <person name="Probst A.J."/>
            <person name="Thomas B.C."/>
            <person name="Singh A."/>
            <person name="Wilkins M.J."/>
            <person name="Karaoz U."/>
            <person name="Brodie E.L."/>
            <person name="Williams K.H."/>
            <person name="Hubbard S.S."/>
            <person name="Banfield J.F."/>
        </authorList>
    </citation>
    <scope>NUCLEOTIDE SEQUENCE [LARGE SCALE GENOMIC DNA]</scope>
</reference>
<evidence type="ECO:0000313" key="3">
    <source>
        <dbReference type="Proteomes" id="UP000177480"/>
    </source>
</evidence>
<sequence>MNAFLFLSVFFGIFMWILWKENKYESYDLLWIVPFGFMIGSFAIYDNPFLKLANMVVMPVLFALFYNHAFLADKKKSYWNYEFIIKMVGRILSVFGQISDSAKIYLTFIIPANKTNKHVIVRMGAGILIFLIAALVIFIPLLSSADAVFSQKVQVITEWLQSIFSTPLTYRISVFVILSVLFFSMLTAWSRSFDYTPKEESTKNIDSIIVGIMLGGIVCMYVLFLWIQLNRLWVGALPFDFKETEQLVKSGFWQLLALSIINILIYFFAYRKTVPFVQKILIAFTIVSLLLLASAGHRMGLYVMYYGFSYEKFFASYTVLYCAILYLWLIAQLLRNERSNIVKFLIMLFLWMLAIVSIVPVEQFIFRVNMALYNLKDSRIILSEMNMLSPDVLQLVKNHKEKGSLEGEGYDWNKWIEDQEKLVLEKVWYERNVMNIVFQ</sequence>
<evidence type="ECO:0000256" key="1">
    <source>
        <dbReference type="SAM" id="Phobius"/>
    </source>
</evidence>
<accession>A0A1G2G078</accession>
<keyword evidence="1" id="KW-0812">Transmembrane</keyword>
<feature type="transmembrane region" description="Helical" evidence="1">
    <location>
        <begin position="251"/>
        <end position="269"/>
    </location>
</feature>
<feature type="transmembrane region" description="Helical" evidence="1">
    <location>
        <begin position="314"/>
        <end position="334"/>
    </location>
</feature>
<comment type="caution">
    <text evidence="2">The sequence shown here is derived from an EMBL/GenBank/DDBJ whole genome shotgun (WGS) entry which is preliminary data.</text>
</comment>
<feature type="transmembrane region" description="Helical" evidence="1">
    <location>
        <begin position="30"/>
        <end position="45"/>
    </location>
</feature>
<feature type="transmembrane region" description="Helical" evidence="1">
    <location>
        <begin position="119"/>
        <end position="142"/>
    </location>
</feature>
<keyword evidence="1" id="KW-1133">Transmembrane helix</keyword>
<dbReference type="Proteomes" id="UP000177480">
    <property type="component" value="Unassembled WGS sequence"/>
</dbReference>
<name>A0A1G2G078_9BACT</name>
<gene>
    <name evidence="2" type="ORF">A2719_01450</name>
</gene>
<dbReference type="EMBL" id="MHNK01000011">
    <property type="protein sequence ID" value="OGZ43734.1"/>
    <property type="molecule type" value="Genomic_DNA"/>
</dbReference>